<name>X0UKX5_9ZZZZ</name>
<accession>X0UKX5</accession>
<gene>
    <name evidence="2" type="ORF">S01H1_22473</name>
</gene>
<dbReference type="EMBL" id="BARS01012690">
    <property type="protein sequence ID" value="GAF89140.1"/>
    <property type="molecule type" value="Genomic_DNA"/>
</dbReference>
<feature type="non-terminal residue" evidence="2">
    <location>
        <position position="173"/>
    </location>
</feature>
<evidence type="ECO:0000313" key="2">
    <source>
        <dbReference type="EMBL" id="GAF89140.1"/>
    </source>
</evidence>
<sequence length="173" mass="19394">MKKINKPILDPDPFSIAIAISTACAAAAAIGTFVRTGGHKKRERKDIRNQLHKAYRALNSTQKCLKNFVSFIDQFGYLGASFRIASAPILGDREITNDLKRIYMESCYAGRDLIAAVVELSNLLDDNDAIECQKNVMKFDDFFRQAVTSPTYGQYTNTMGKFIIELKRVLNGM</sequence>
<feature type="transmembrane region" description="Helical" evidence="1">
    <location>
        <begin position="14"/>
        <end position="34"/>
    </location>
</feature>
<dbReference type="AlphaFoldDB" id="X0UKX5"/>
<keyword evidence="1" id="KW-1133">Transmembrane helix</keyword>
<comment type="caution">
    <text evidence="2">The sequence shown here is derived from an EMBL/GenBank/DDBJ whole genome shotgun (WGS) entry which is preliminary data.</text>
</comment>
<proteinExistence type="predicted"/>
<dbReference type="PROSITE" id="PS51257">
    <property type="entry name" value="PROKAR_LIPOPROTEIN"/>
    <property type="match status" value="1"/>
</dbReference>
<evidence type="ECO:0000256" key="1">
    <source>
        <dbReference type="SAM" id="Phobius"/>
    </source>
</evidence>
<keyword evidence="1" id="KW-0472">Membrane</keyword>
<protein>
    <submittedName>
        <fullName evidence="2">Uncharacterized protein</fullName>
    </submittedName>
</protein>
<keyword evidence="1" id="KW-0812">Transmembrane</keyword>
<reference evidence="2" key="1">
    <citation type="journal article" date="2014" name="Front. Microbiol.">
        <title>High frequency of phylogenetically diverse reductive dehalogenase-homologous genes in deep subseafloor sedimentary metagenomes.</title>
        <authorList>
            <person name="Kawai M."/>
            <person name="Futagami T."/>
            <person name="Toyoda A."/>
            <person name="Takaki Y."/>
            <person name="Nishi S."/>
            <person name="Hori S."/>
            <person name="Arai W."/>
            <person name="Tsubouchi T."/>
            <person name="Morono Y."/>
            <person name="Uchiyama I."/>
            <person name="Ito T."/>
            <person name="Fujiyama A."/>
            <person name="Inagaki F."/>
            <person name="Takami H."/>
        </authorList>
    </citation>
    <scope>NUCLEOTIDE SEQUENCE</scope>
    <source>
        <strain evidence="2">Expedition CK06-06</strain>
    </source>
</reference>
<organism evidence="2">
    <name type="scientific">marine sediment metagenome</name>
    <dbReference type="NCBI Taxonomy" id="412755"/>
    <lineage>
        <taxon>unclassified sequences</taxon>
        <taxon>metagenomes</taxon>
        <taxon>ecological metagenomes</taxon>
    </lineage>
</organism>